<dbReference type="PROSITE" id="PS51379">
    <property type="entry name" value="4FE4S_FER_2"/>
    <property type="match status" value="2"/>
</dbReference>
<dbReference type="NCBIfam" id="TIGR02179">
    <property type="entry name" value="PorD_KorD"/>
    <property type="match status" value="1"/>
</dbReference>
<dbReference type="InterPro" id="IPR019752">
    <property type="entry name" value="Pyrv/ketoisovalerate_OxRed_cat"/>
</dbReference>
<dbReference type="InterPro" id="IPR011898">
    <property type="entry name" value="PorD_KorD"/>
</dbReference>
<dbReference type="PANTHER" id="PTHR43366">
    <property type="entry name" value="PYRUVATE SYNTHASE SUBUNIT PORC"/>
    <property type="match status" value="1"/>
</dbReference>
<dbReference type="Pfam" id="PF01558">
    <property type="entry name" value="POR"/>
    <property type="match status" value="1"/>
</dbReference>
<evidence type="ECO:0000313" key="5">
    <source>
        <dbReference type="EMBL" id="HIQ30441.1"/>
    </source>
</evidence>
<dbReference type="InterPro" id="IPR017896">
    <property type="entry name" value="4Fe4S_Fe-S-bd"/>
</dbReference>
<dbReference type="Gene3D" id="3.30.70.20">
    <property type="match status" value="1"/>
</dbReference>
<feature type="domain" description="4Fe-4S ferredoxin-type" evidence="4">
    <location>
        <begin position="233"/>
        <end position="262"/>
    </location>
</feature>
<comment type="caution">
    <text evidence="5">The sequence shown here is derived from an EMBL/GenBank/DDBJ whole genome shotgun (WGS) entry which is preliminary data.</text>
</comment>
<dbReference type="InterPro" id="IPR002869">
    <property type="entry name" value="Pyrv_flavodox_OxRed_cen"/>
</dbReference>
<evidence type="ECO:0000313" key="6">
    <source>
        <dbReference type="Proteomes" id="UP000608579"/>
    </source>
</evidence>
<dbReference type="SUPFAM" id="SSF54862">
    <property type="entry name" value="4Fe-4S ferredoxins"/>
    <property type="match status" value="1"/>
</dbReference>
<protein>
    <recommendedName>
        <fullName evidence="1">pyruvate synthase</fullName>
        <ecNumber evidence="1">1.2.7.1</ecNumber>
    </recommendedName>
</protein>
<dbReference type="PROSITE" id="PS00198">
    <property type="entry name" value="4FE4S_FER_1"/>
    <property type="match status" value="1"/>
</dbReference>
<dbReference type="Proteomes" id="UP000608579">
    <property type="component" value="Unassembled WGS sequence"/>
</dbReference>
<name>A0A832ZXN4_CALS0</name>
<dbReference type="NCBIfam" id="TIGR02175">
    <property type="entry name" value="PorC_KorC"/>
    <property type="match status" value="1"/>
</dbReference>
<dbReference type="Pfam" id="PF12838">
    <property type="entry name" value="Fer4_7"/>
    <property type="match status" value="1"/>
</dbReference>
<reference evidence="5" key="1">
    <citation type="journal article" date="2020" name="ISME J.">
        <title>Gammaproteobacteria mediating utilization of methyl-, sulfur- and petroleum organic compounds in deep ocean hydrothermal plumes.</title>
        <authorList>
            <person name="Zhou Z."/>
            <person name="Liu Y."/>
            <person name="Pan J."/>
            <person name="Cron B.R."/>
            <person name="Toner B.M."/>
            <person name="Anantharaman K."/>
            <person name="Breier J.A."/>
            <person name="Dick G.J."/>
            <person name="Li M."/>
        </authorList>
    </citation>
    <scope>NUCLEOTIDE SEQUENCE</scope>
    <source>
        <strain evidence="5">SZUA-1515</strain>
    </source>
</reference>
<dbReference type="Gene3D" id="3.40.920.10">
    <property type="entry name" value="Pyruvate-ferredoxin oxidoreductase, PFOR, domain III"/>
    <property type="match status" value="1"/>
</dbReference>
<evidence type="ECO:0000256" key="2">
    <source>
        <dbReference type="ARBA" id="ARBA00023002"/>
    </source>
</evidence>
<evidence type="ECO:0000259" key="4">
    <source>
        <dbReference type="PROSITE" id="PS51379"/>
    </source>
</evidence>
<dbReference type="InterPro" id="IPR011894">
    <property type="entry name" value="PorC_KorC"/>
</dbReference>
<evidence type="ECO:0000256" key="1">
    <source>
        <dbReference type="ARBA" id="ARBA00012822"/>
    </source>
</evidence>
<dbReference type="InterPro" id="IPR017900">
    <property type="entry name" value="4Fe4S_Fe_S_CS"/>
</dbReference>
<organism evidence="5 6">
    <name type="scientific">Caldiarchaeum subterraneum</name>
    <dbReference type="NCBI Taxonomy" id="311458"/>
    <lineage>
        <taxon>Archaea</taxon>
        <taxon>Nitrososphaerota</taxon>
        <taxon>Candidatus Caldarchaeales</taxon>
        <taxon>Candidatus Caldarchaeaceae</taxon>
        <taxon>Candidatus Caldarchaeum</taxon>
    </lineage>
</organism>
<dbReference type="PANTHER" id="PTHR43366:SF1">
    <property type="entry name" value="PYRUVATE SYNTHASE SUBUNIT PORC"/>
    <property type="match status" value="1"/>
</dbReference>
<dbReference type="AlphaFoldDB" id="A0A832ZXN4"/>
<evidence type="ECO:0000256" key="3">
    <source>
        <dbReference type="ARBA" id="ARBA00049357"/>
    </source>
</evidence>
<dbReference type="GO" id="GO:0019164">
    <property type="term" value="F:pyruvate synthase activity"/>
    <property type="evidence" value="ECO:0007669"/>
    <property type="project" value="UniProtKB-EC"/>
</dbReference>
<feature type="domain" description="4Fe-4S ferredoxin-type" evidence="4">
    <location>
        <begin position="263"/>
        <end position="292"/>
    </location>
</feature>
<dbReference type="GO" id="GO:0051539">
    <property type="term" value="F:4 iron, 4 sulfur cluster binding"/>
    <property type="evidence" value="ECO:0007669"/>
    <property type="project" value="InterPro"/>
</dbReference>
<accession>A0A832ZXN4</accession>
<sequence>MKLELRLHGRGGQGIKTAGRVVGTAAFHEGYHVQDSPMYGPERRGAHVSSFVRISDEQIEGRGYIFHPDAVVVADTSLLETSPSPLQGLKKGGAIIINTPGGVGALNGYRVAAYDVSSSASRILGRRGAISAGVGALACKALGVAGLESVLEAVKDEMHELGLRDEVVEANIRLAEEIYRNAPSVEIESTTQREEITTAKIVEIPYLEPSSSTSMILNLGNSRIKRTGAWRSSTPVIDYGRCTRCMICFIYCPDACISLDEDLTPRIDYDNCKGCLICFTECPVKAVKAEGGEVA</sequence>
<dbReference type="EC" id="1.2.7.1" evidence="1"/>
<dbReference type="InterPro" id="IPR051626">
    <property type="entry name" value="Oxidoreductase_gamma_subunit"/>
</dbReference>
<proteinExistence type="predicted"/>
<keyword evidence="2" id="KW-0560">Oxidoreductase</keyword>
<comment type="catalytic activity">
    <reaction evidence="3">
        <text>2 oxidized [2Fe-2S]-[ferredoxin] + pyruvate + CoA = 2 reduced [2Fe-2S]-[ferredoxin] + acetyl-CoA + CO2 + H(+)</text>
        <dbReference type="Rhea" id="RHEA:12765"/>
        <dbReference type="Rhea" id="RHEA-COMP:10000"/>
        <dbReference type="Rhea" id="RHEA-COMP:10001"/>
        <dbReference type="ChEBI" id="CHEBI:15361"/>
        <dbReference type="ChEBI" id="CHEBI:15378"/>
        <dbReference type="ChEBI" id="CHEBI:16526"/>
        <dbReference type="ChEBI" id="CHEBI:33737"/>
        <dbReference type="ChEBI" id="CHEBI:33738"/>
        <dbReference type="ChEBI" id="CHEBI:57287"/>
        <dbReference type="ChEBI" id="CHEBI:57288"/>
        <dbReference type="EC" id="1.2.7.1"/>
    </reaction>
</comment>
<dbReference type="EMBL" id="DQVM01000153">
    <property type="protein sequence ID" value="HIQ30441.1"/>
    <property type="molecule type" value="Genomic_DNA"/>
</dbReference>
<gene>
    <name evidence="5" type="ORF">EYH45_07780</name>
</gene>
<dbReference type="SUPFAM" id="SSF53323">
    <property type="entry name" value="Pyruvate-ferredoxin oxidoreductase, PFOR, domain III"/>
    <property type="match status" value="1"/>
</dbReference>